<dbReference type="RefSeq" id="WP_184856992.1">
    <property type="nucleotide sequence ID" value="NZ_JACHLK010000003.1"/>
</dbReference>
<reference evidence="1 2" key="1">
    <citation type="submission" date="2020-08" db="EMBL/GenBank/DDBJ databases">
        <title>Functional genomics of gut bacteria from endangered species of beetles.</title>
        <authorList>
            <person name="Carlos-Shanley C."/>
        </authorList>
    </citation>
    <scope>NUCLEOTIDE SEQUENCE [LARGE SCALE GENOMIC DNA]</scope>
    <source>
        <strain evidence="1 2">S00198</strain>
    </source>
</reference>
<evidence type="ECO:0000313" key="1">
    <source>
        <dbReference type="EMBL" id="MBB6559599.1"/>
    </source>
</evidence>
<sequence length="202" mass="21556">MTSTTNKQLATSIAAMAEGSGFNGAHLSLASDRLARIASRAWSAATACYRHSIGDASVSGTGLGEAAVLLHAAPDVEPQRAAPVALADHTQGRLTTREDGFASNSYTLDCEGRWLFGILHNGEQHVPTQRENVRRLAACWNACDGIPTDALVKAADDLTPVFQLLMETWAERDKLKTALGELQANPNDPRAHRVALDALTRG</sequence>
<organism evidence="1 2">
    <name type="scientific">Acidovorax soli</name>
    <dbReference type="NCBI Taxonomy" id="592050"/>
    <lineage>
        <taxon>Bacteria</taxon>
        <taxon>Pseudomonadati</taxon>
        <taxon>Pseudomonadota</taxon>
        <taxon>Betaproteobacteria</taxon>
        <taxon>Burkholderiales</taxon>
        <taxon>Comamonadaceae</taxon>
        <taxon>Acidovorax</taxon>
    </lineage>
</organism>
<dbReference type="AlphaFoldDB" id="A0A7X0PD44"/>
<dbReference type="Proteomes" id="UP000575083">
    <property type="component" value="Unassembled WGS sequence"/>
</dbReference>
<protein>
    <submittedName>
        <fullName evidence="1">Uncharacterized protein</fullName>
    </submittedName>
</protein>
<name>A0A7X0PD44_9BURK</name>
<accession>A0A7X0PD44</accession>
<dbReference type="EMBL" id="JACHLK010000003">
    <property type="protein sequence ID" value="MBB6559599.1"/>
    <property type="molecule type" value="Genomic_DNA"/>
</dbReference>
<evidence type="ECO:0000313" key="2">
    <source>
        <dbReference type="Proteomes" id="UP000575083"/>
    </source>
</evidence>
<comment type="caution">
    <text evidence="1">The sequence shown here is derived from an EMBL/GenBank/DDBJ whole genome shotgun (WGS) entry which is preliminary data.</text>
</comment>
<gene>
    <name evidence="1" type="ORF">HNP48_002266</name>
</gene>
<proteinExistence type="predicted"/>
<keyword evidence="2" id="KW-1185">Reference proteome</keyword>